<evidence type="ECO:0000313" key="2">
    <source>
        <dbReference type="RefSeq" id="XP_019087419.1"/>
    </source>
</evidence>
<dbReference type="Gene3D" id="3.10.450.10">
    <property type="match status" value="1"/>
</dbReference>
<dbReference type="InterPro" id="IPR006525">
    <property type="entry name" value="Cystatin-related_pln"/>
</dbReference>
<dbReference type="Proteomes" id="UP000694864">
    <property type="component" value="Chromosome 11"/>
</dbReference>
<proteinExistence type="predicted"/>
<dbReference type="GeneID" id="109127289"/>
<reference evidence="2" key="2">
    <citation type="submission" date="2025-08" db="UniProtKB">
        <authorList>
            <consortium name="RefSeq"/>
        </authorList>
    </citation>
    <scope>IDENTIFICATION</scope>
    <source>
        <tissue evidence="2">Leaf</tissue>
    </source>
</reference>
<evidence type="ECO:0000313" key="1">
    <source>
        <dbReference type="Proteomes" id="UP000694864"/>
    </source>
</evidence>
<gene>
    <name evidence="2" type="primary">LOC109127289</name>
</gene>
<organism evidence="1 2">
    <name type="scientific">Camelina sativa</name>
    <name type="common">False flax</name>
    <name type="synonym">Myagrum sativum</name>
    <dbReference type="NCBI Taxonomy" id="90675"/>
    <lineage>
        <taxon>Eukaryota</taxon>
        <taxon>Viridiplantae</taxon>
        <taxon>Streptophyta</taxon>
        <taxon>Embryophyta</taxon>
        <taxon>Tracheophyta</taxon>
        <taxon>Spermatophyta</taxon>
        <taxon>Magnoliopsida</taxon>
        <taxon>eudicotyledons</taxon>
        <taxon>Gunneridae</taxon>
        <taxon>Pentapetalae</taxon>
        <taxon>rosids</taxon>
        <taxon>malvids</taxon>
        <taxon>Brassicales</taxon>
        <taxon>Brassicaceae</taxon>
        <taxon>Camelineae</taxon>
        <taxon>Camelina</taxon>
    </lineage>
</organism>
<reference evidence="1" key="1">
    <citation type="journal article" date="2014" name="Nat. Commun.">
        <title>The emerging biofuel crop Camelina sativa retains a highly undifferentiated hexaploid genome structure.</title>
        <authorList>
            <person name="Kagale S."/>
            <person name="Koh C."/>
            <person name="Nixon J."/>
            <person name="Bollina V."/>
            <person name="Clarke W.E."/>
            <person name="Tuteja R."/>
            <person name="Spillane C."/>
            <person name="Robinson S.J."/>
            <person name="Links M.G."/>
            <person name="Clarke C."/>
            <person name="Higgins E.E."/>
            <person name="Huebert T."/>
            <person name="Sharpe A.G."/>
            <person name="Parkin I.A."/>
        </authorList>
    </citation>
    <scope>NUCLEOTIDE SEQUENCE [LARGE SCALE GENOMIC DNA]</scope>
    <source>
        <strain evidence="1">cv. DH55</strain>
    </source>
</reference>
<protein>
    <submittedName>
        <fullName evidence="2">Uncharacterized protein LOC109127289</fullName>
    </submittedName>
</protein>
<sequence length="170" mass="20141">MTCELDGTRVKDIYDAAYFAPMIFKLQKKKEGPEYAKQRMIFEKQFKESEGFDVDWDSFDYIFSVVNFHWQPYLDDKLTNDELLKLLIRTAIKEHDAEDDKKLELIDYVGANIVPCKGLMYYITFRAKDLSSTDPEPRLYQAKVHKFCYDIYVKMVREKLKQSASINNMN</sequence>
<dbReference type="PANTHER" id="PTHR31228">
    <property type="entry name" value="CYSTATIN/MONELLIN SUPERFAMILY PROTEIN"/>
    <property type="match status" value="1"/>
</dbReference>
<dbReference type="PANTHER" id="PTHR31228:SF25">
    <property type="entry name" value="CYSTATIN-LIKE PROTEIN-RELATED"/>
    <property type="match status" value="1"/>
</dbReference>
<name>A0ABM1QKY1_CAMSA</name>
<accession>A0ABM1QKY1</accession>
<keyword evidence="1" id="KW-1185">Reference proteome</keyword>
<dbReference type="RefSeq" id="XP_019087419.1">
    <property type="nucleotide sequence ID" value="XM_019231874.1"/>
</dbReference>
<dbReference type="NCBIfam" id="TIGR01638">
    <property type="entry name" value="Atha_cystat_rel"/>
    <property type="match status" value="1"/>
</dbReference>